<dbReference type="AlphaFoldDB" id="A0A450RT91"/>
<accession>A0A450RT91</accession>
<organism evidence="1">
    <name type="scientific">Candidatus Kentrum sp. FW</name>
    <dbReference type="NCBI Taxonomy" id="2126338"/>
    <lineage>
        <taxon>Bacteria</taxon>
        <taxon>Pseudomonadati</taxon>
        <taxon>Pseudomonadota</taxon>
        <taxon>Gammaproteobacteria</taxon>
        <taxon>Candidatus Kentrum</taxon>
    </lineage>
</organism>
<dbReference type="EMBL" id="CAADEW010000001">
    <property type="protein sequence ID" value="VFJ42308.1"/>
    <property type="molecule type" value="Genomic_DNA"/>
</dbReference>
<protein>
    <submittedName>
        <fullName evidence="1">Uncharacterized protein</fullName>
    </submittedName>
</protein>
<sequence>MLDEMDILQEMIRDTARISIQEHNGRRQVTLGEPRDSEGRKVKISGLPNDAIVINVDKFPAPDAVFTCRKGECKRADFIVIADTGKKRVILCIEMKAVKGKESEIVQQLKGTRSLVGYCREVGQIFWKSRGFLDGYQYRFIKIAPNNTHKKTTWEPPKTGTHDKPENMLKIRCARNYRLEFNQLAGKSGF</sequence>
<evidence type="ECO:0000313" key="1">
    <source>
        <dbReference type="EMBL" id="VFJ42308.1"/>
    </source>
</evidence>
<reference evidence="1" key="1">
    <citation type="submission" date="2019-02" db="EMBL/GenBank/DDBJ databases">
        <authorList>
            <person name="Gruber-Vodicka R. H."/>
            <person name="Seah K. B. B."/>
        </authorList>
    </citation>
    <scope>NUCLEOTIDE SEQUENCE</scope>
    <source>
        <strain evidence="1">BECK_BZ15</strain>
    </source>
</reference>
<name>A0A450RT91_9GAMM</name>
<proteinExistence type="predicted"/>
<gene>
    <name evidence="1" type="ORF">BECKFW1821A_GA0114235_100167</name>
</gene>